<dbReference type="RefSeq" id="WP_068448559.1">
    <property type="nucleotide sequence ID" value="NZ_CP150660.1"/>
</dbReference>
<dbReference type="OrthoDB" id="2582440at2"/>
<evidence type="ECO:0008006" key="4">
    <source>
        <dbReference type="Google" id="ProtNLM"/>
    </source>
</evidence>
<keyword evidence="3" id="KW-1185">Reference proteome</keyword>
<comment type="caution">
    <text evidence="2">The sequence shown here is derived from an EMBL/GenBank/DDBJ whole genome shotgun (WGS) entry which is preliminary data.</text>
</comment>
<evidence type="ECO:0000313" key="2">
    <source>
        <dbReference type="EMBL" id="OAD45976.1"/>
    </source>
</evidence>
<proteinExistence type="predicted"/>
<dbReference type="NCBIfam" id="TIGR04183">
    <property type="entry name" value="Por_Secre_tail"/>
    <property type="match status" value="1"/>
</dbReference>
<reference evidence="2 3" key="1">
    <citation type="submission" date="2016-02" db="EMBL/GenBank/DDBJ databases">
        <title>Draft genome sequence of Polaribacter atrinae KACC17473.</title>
        <authorList>
            <person name="Shin S.-K."/>
            <person name="Yi H."/>
        </authorList>
    </citation>
    <scope>NUCLEOTIDE SEQUENCE [LARGE SCALE GENOMIC DNA]</scope>
    <source>
        <strain evidence="2 3">KACC 17473</strain>
    </source>
</reference>
<accession>A0A176TEZ7</accession>
<protein>
    <recommendedName>
        <fullName evidence="4">Secretion system C-terminal sorting domain-containing protein</fullName>
    </recommendedName>
</protein>
<sequence length="317" mass="36564">MNKDKNLLELIFQVSDFFKTQYFTNKKEILFLTLTLSLLFIPQTYANTTPIKTASLLCEESVPILSTIESPLKNYRTNKLKTTNTAELLPIIKLGFEYKNTDDLLLHSQIAVSFQESNSFDYEKGYDSESFETNDTHIYWKFSDDHRKYVITGVQEISDDLEVPLEITMGYSGEVNLMLDQIQNVSRDIYIKDKLTGNTYNLENGKINITLDKGVCTERFVLAFKESEALSVDRNTLMKETIIYADNKNQNVIISKNPEVTIYKVALYNILGKKTNFWEIKELKNSYQLAINNQIPTGIYIVRLNTDKGIINKKVLF</sequence>
<evidence type="ECO:0000256" key="1">
    <source>
        <dbReference type="ARBA" id="ARBA00022729"/>
    </source>
</evidence>
<gene>
    <name evidence="2" type="ORF">LPB303_04745</name>
</gene>
<dbReference type="STRING" id="1333662.LPB303_04745"/>
<dbReference type="AlphaFoldDB" id="A0A176TEZ7"/>
<dbReference type="Proteomes" id="UP000076923">
    <property type="component" value="Unassembled WGS sequence"/>
</dbReference>
<keyword evidence="1" id="KW-0732">Signal</keyword>
<organism evidence="2 3">
    <name type="scientific">Polaribacter atrinae</name>
    <dbReference type="NCBI Taxonomy" id="1333662"/>
    <lineage>
        <taxon>Bacteria</taxon>
        <taxon>Pseudomonadati</taxon>
        <taxon>Bacteroidota</taxon>
        <taxon>Flavobacteriia</taxon>
        <taxon>Flavobacteriales</taxon>
        <taxon>Flavobacteriaceae</taxon>
    </lineage>
</organism>
<dbReference type="EMBL" id="LVWE01000009">
    <property type="protein sequence ID" value="OAD45976.1"/>
    <property type="molecule type" value="Genomic_DNA"/>
</dbReference>
<evidence type="ECO:0000313" key="3">
    <source>
        <dbReference type="Proteomes" id="UP000076923"/>
    </source>
</evidence>
<name>A0A176TEZ7_9FLAO</name>
<dbReference type="InterPro" id="IPR026444">
    <property type="entry name" value="Secre_tail"/>
</dbReference>